<dbReference type="SUPFAM" id="SSF56935">
    <property type="entry name" value="Porins"/>
    <property type="match status" value="1"/>
</dbReference>
<feature type="chain" id="PRO_5030535704" evidence="1">
    <location>
        <begin position="22"/>
        <end position="384"/>
    </location>
</feature>
<keyword evidence="3" id="KW-1185">Reference proteome</keyword>
<sequence>MNKQQWMACLALAPWPLSAWALEPAKVELGPVNFTPTLEISERYDDNFRAVDRDEDASWITSVKPTLLFTRETRNTGYKFQYSADSQTYLDHADASHIDHDAELSGVWAFDSRNRLDAILDYKRGEETVDSADERENDKYTRQGGRLKYTFGALSAMNQIELGGGYRQQRYRNADGINDDKEYDATSVSGTWFHRLGGSTRALVELNHVDYDYLDFDRRNSKGNRVLFGIDRDVTAKLSGTARLGYERKDFESSQSNDYGSGTWEVGMDYKPRTYSTISVNMRRAFDEGDDGANTVHVTSSRLGWRHSWSSFFATDVNYRYADREYLGTGGRDDKQNAAGAEIIYTASRWAEVGLGYSRVDNNSNVNSEDYVRNIYLLSLKLSL</sequence>
<reference evidence="2 3" key="1">
    <citation type="submission" date="2020-08" db="EMBL/GenBank/DDBJ databases">
        <title>Pseudomonas sp. nov.</title>
        <authorList>
            <person name="Gieschler S."/>
            <person name="Fiedler G."/>
            <person name="Brinks E."/>
            <person name="Boehnlein C."/>
            <person name="Franz C.M.A.P."/>
            <person name="Kabisch J."/>
        </authorList>
    </citation>
    <scope>NUCLEOTIDE SEQUENCE [LARGE SCALE GENOMIC DNA]</scope>
    <source>
        <strain evidence="2 3">MBT-2</strain>
    </source>
</reference>
<comment type="caution">
    <text evidence="2">The sequence shown here is derived from an EMBL/GenBank/DDBJ whole genome shotgun (WGS) entry which is preliminary data.</text>
</comment>
<evidence type="ECO:0000256" key="1">
    <source>
        <dbReference type="SAM" id="SignalP"/>
    </source>
</evidence>
<feature type="signal peptide" evidence="1">
    <location>
        <begin position="1"/>
        <end position="21"/>
    </location>
</feature>
<gene>
    <name evidence="2" type="ORF">H7993_04295</name>
</gene>
<protein>
    <submittedName>
        <fullName evidence="2">Outer membrane beta-barrel protein</fullName>
    </submittedName>
</protein>
<dbReference type="RefSeq" id="WP_122479672.1">
    <property type="nucleotide sequence ID" value="NZ_JACMYH010000001.1"/>
</dbReference>
<proteinExistence type="predicted"/>
<dbReference type="Proteomes" id="UP000546173">
    <property type="component" value="Unassembled WGS sequence"/>
</dbReference>
<evidence type="ECO:0000313" key="3">
    <source>
        <dbReference type="Proteomes" id="UP000546173"/>
    </source>
</evidence>
<keyword evidence="1" id="KW-0732">Signal</keyword>
<dbReference type="Pfam" id="PF10082">
    <property type="entry name" value="BBP2_2"/>
    <property type="match status" value="1"/>
</dbReference>
<dbReference type="EMBL" id="JACMYH010000001">
    <property type="protein sequence ID" value="MBC2677605.1"/>
    <property type="molecule type" value="Genomic_DNA"/>
</dbReference>
<accession>A0A7X1G3A4</accession>
<name>A0A7X1G3A4_9PSED</name>
<organism evidence="2 3">
    <name type="scientific">Pseudomonas baltica</name>
    <dbReference type="NCBI Taxonomy" id="2762576"/>
    <lineage>
        <taxon>Bacteria</taxon>
        <taxon>Pseudomonadati</taxon>
        <taxon>Pseudomonadota</taxon>
        <taxon>Gammaproteobacteria</taxon>
        <taxon>Pseudomonadales</taxon>
        <taxon>Pseudomonadaceae</taxon>
        <taxon>Pseudomonas</taxon>
    </lineage>
</organism>
<dbReference type="AlphaFoldDB" id="A0A7X1G3A4"/>
<dbReference type="InterPro" id="IPR018759">
    <property type="entry name" value="BBP2_2"/>
</dbReference>
<evidence type="ECO:0000313" key="2">
    <source>
        <dbReference type="EMBL" id="MBC2677605.1"/>
    </source>
</evidence>